<name>A0A8H7K699_BIOOC</name>
<organism evidence="2 3">
    <name type="scientific">Bionectria ochroleuca</name>
    <name type="common">Gliocladium roseum</name>
    <dbReference type="NCBI Taxonomy" id="29856"/>
    <lineage>
        <taxon>Eukaryota</taxon>
        <taxon>Fungi</taxon>
        <taxon>Dikarya</taxon>
        <taxon>Ascomycota</taxon>
        <taxon>Pezizomycotina</taxon>
        <taxon>Sordariomycetes</taxon>
        <taxon>Hypocreomycetidae</taxon>
        <taxon>Hypocreales</taxon>
        <taxon>Bionectriaceae</taxon>
        <taxon>Clonostachys</taxon>
    </lineage>
</organism>
<feature type="compositionally biased region" description="Polar residues" evidence="1">
    <location>
        <begin position="7"/>
        <end position="17"/>
    </location>
</feature>
<evidence type="ECO:0000313" key="3">
    <source>
        <dbReference type="Proteomes" id="UP000616885"/>
    </source>
</evidence>
<protein>
    <submittedName>
        <fullName evidence="2">Uncharacterized protein</fullName>
    </submittedName>
</protein>
<proteinExistence type="predicted"/>
<sequence length="105" mass="11364">MCPNATIEFNNPNPANTSKSASSVAKSVVGRPNTLMTIGKPLIAATKNHLMSLTAKTMRAANSSFGTRVSPTKDPTMRMRLKNKKIPRTSTTLSITIIDTNTCWI</sequence>
<evidence type="ECO:0000256" key="1">
    <source>
        <dbReference type="SAM" id="MobiDB-lite"/>
    </source>
</evidence>
<evidence type="ECO:0000313" key="2">
    <source>
        <dbReference type="EMBL" id="KAF9744261.1"/>
    </source>
</evidence>
<dbReference type="AlphaFoldDB" id="A0A8H7K699"/>
<gene>
    <name evidence="2" type="ORF">IM811_005841</name>
</gene>
<accession>A0A8H7K699</accession>
<dbReference type="Proteomes" id="UP000616885">
    <property type="component" value="Unassembled WGS sequence"/>
</dbReference>
<comment type="caution">
    <text evidence="2">The sequence shown here is derived from an EMBL/GenBank/DDBJ whole genome shotgun (WGS) entry which is preliminary data.</text>
</comment>
<dbReference type="EMBL" id="JADCTT010000015">
    <property type="protein sequence ID" value="KAF9744261.1"/>
    <property type="molecule type" value="Genomic_DNA"/>
</dbReference>
<feature type="region of interest" description="Disordered" evidence="1">
    <location>
        <begin position="1"/>
        <end position="23"/>
    </location>
</feature>
<reference evidence="2" key="1">
    <citation type="submission" date="2020-10" db="EMBL/GenBank/DDBJ databases">
        <title>High-Quality Genome Resource of Clonostachys rosea strain S41 by Oxford Nanopore Long-Read Sequencing.</title>
        <authorList>
            <person name="Wang H."/>
        </authorList>
    </citation>
    <scope>NUCLEOTIDE SEQUENCE</scope>
    <source>
        <strain evidence="2">S41</strain>
    </source>
</reference>